<keyword evidence="1" id="KW-0472">Membrane</keyword>
<keyword evidence="3" id="KW-1185">Reference proteome</keyword>
<sequence length="84" mass="9461">MKPNNGNGCDLDKYRWTQTLADIERNMAATIPTVNMADIERTKMVNWCFLQKLLSGGFCLVFMLTTVKCMELAIDMLSGSGFFV</sequence>
<accession>A0ABQ9JD79</accession>
<gene>
    <name evidence="2" type="ORF">NQ317_007758</name>
</gene>
<keyword evidence="1" id="KW-0812">Transmembrane</keyword>
<proteinExistence type="predicted"/>
<protein>
    <submittedName>
        <fullName evidence="2">Uncharacterized protein</fullName>
    </submittedName>
</protein>
<organism evidence="2 3">
    <name type="scientific">Molorchus minor</name>
    <dbReference type="NCBI Taxonomy" id="1323400"/>
    <lineage>
        <taxon>Eukaryota</taxon>
        <taxon>Metazoa</taxon>
        <taxon>Ecdysozoa</taxon>
        <taxon>Arthropoda</taxon>
        <taxon>Hexapoda</taxon>
        <taxon>Insecta</taxon>
        <taxon>Pterygota</taxon>
        <taxon>Neoptera</taxon>
        <taxon>Endopterygota</taxon>
        <taxon>Coleoptera</taxon>
        <taxon>Polyphaga</taxon>
        <taxon>Cucujiformia</taxon>
        <taxon>Chrysomeloidea</taxon>
        <taxon>Cerambycidae</taxon>
        <taxon>Lamiinae</taxon>
        <taxon>Monochamini</taxon>
        <taxon>Molorchus</taxon>
    </lineage>
</organism>
<comment type="caution">
    <text evidence="2">The sequence shown here is derived from an EMBL/GenBank/DDBJ whole genome shotgun (WGS) entry which is preliminary data.</text>
</comment>
<dbReference type="Proteomes" id="UP001162164">
    <property type="component" value="Unassembled WGS sequence"/>
</dbReference>
<feature type="transmembrane region" description="Helical" evidence="1">
    <location>
        <begin position="53"/>
        <end position="74"/>
    </location>
</feature>
<evidence type="ECO:0000313" key="2">
    <source>
        <dbReference type="EMBL" id="KAJ8975915.1"/>
    </source>
</evidence>
<reference evidence="2" key="1">
    <citation type="journal article" date="2023" name="Insect Mol. Biol.">
        <title>Genome sequencing provides insights into the evolution of gene families encoding plant cell wall-degrading enzymes in longhorned beetles.</title>
        <authorList>
            <person name="Shin N.R."/>
            <person name="Okamura Y."/>
            <person name="Kirsch R."/>
            <person name="Pauchet Y."/>
        </authorList>
    </citation>
    <scope>NUCLEOTIDE SEQUENCE</scope>
    <source>
        <strain evidence="2">MMC_N1</strain>
    </source>
</reference>
<dbReference type="EMBL" id="JAPWTJ010000749">
    <property type="protein sequence ID" value="KAJ8975915.1"/>
    <property type="molecule type" value="Genomic_DNA"/>
</dbReference>
<name>A0ABQ9JD79_9CUCU</name>
<evidence type="ECO:0000256" key="1">
    <source>
        <dbReference type="SAM" id="Phobius"/>
    </source>
</evidence>
<evidence type="ECO:0000313" key="3">
    <source>
        <dbReference type="Proteomes" id="UP001162164"/>
    </source>
</evidence>
<keyword evidence="1" id="KW-1133">Transmembrane helix</keyword>